<reference evidence="5" key="1">
    <citation type="journal article" date="2019" name="Int. J. Syst. Evol. Microbiol.">
        <title>The Global Catalogue of Microorganisms (GCM) 10K type strain sequencing project: providing services to taxonomists for standard genome sequencing and annotation.</title>
        <authorList>
            <consortium name="The Broad Institute Genomics Platform"/>
            <consortium name="The Broad Institute Genome Sequencing Center for Infectious Disease"/>
            <person name="Wu L."/>
            <person name="Ma J."/>
        </authorList>
    </citation>
    <scope>NUCLEOTIDE SEQUENCE [LARGE SCALE GENOMIC DNA]</scope>
    <source>
        <strain evidence="5">JCM 3272</strain>
    </source>
</reference>
<dbReference type="SUPFAM" id="SSF46689">
    <property type="entry name" value="Homeodomain-like"/>
    <property type="match status" value="1"/>
</dbReference>
<dbReference type="PANTHER" id="PTHR30055">
    <property type="entry name" value="HTH-TYPE TRANSCRIPTIONAL REGULATOR RUTR"/>
    <property type="match status" value="1"/>
</dbReference>
<dbReference type="InterPro" id="IPR009057">
    <property type="entry name" value="Homeodomain-like_sf"/>
</dbReference>
<sequence length="226" mass="24894">MVSTVVEPATSERGEQTKKLIVRTAIQLFRDQGYDKTTMRGIAQAAGLSVGNAYYYFPSKDHLVQEFYATIQEDAAAACAPLLAAPGPFDERLRAALTTMVETMAPYHAFAGKFIKSAVEPGSPLSPFSAESAPARERSIAILRDVVEGATTKIDPELRADLPELLWLCQMGITLYWVHDSSPDQAKTNLLVERAVPLIDRLVGLARMPGLRSINREALKLYRTLR</sequence>
<dbReference type="Proteomes" id="UP001501444">
    <property type="component" value="Unassembled WGS sequence"/>
</dbReference>
<evidence type="ECO:0000256" key="1">
    <source>
        <dbReference type="ARBA" id="ARBA00023125"/>
    </source>
</evidence>
<comment type="caution">
    <text evidence="4">The sequence shown here is derived from an EMBL/GenBank/DDBJ whole genome shotgun (WGS) entry which is preliminary data.</text>
</comment>
<dbReference type="PANTHER" id="PTHR30055:SF146">
    <property type="entry name" value="HTH-TYPE TRANSCRIPTIONAL DUAL REGULATOR CECR"/>
    <property type="match status" value="1"/>
</dbReference>
<dbReference type="EMBL" id="BAAARV010000016">
    <property type="protein sequence ID" value="GAA2336561.1"/>
    <property type="molecule type" value="Genomic_DNA"/>
</dbReference>
<dbReference type="Pfam" id="PF17931">
    <property type="entry name" value="TetR_C_23"/>
    <property type="match status" value="1"/>
</dbReference>
<dbReference type="Gene3D" id="1.10.357.10">
    <property type="entry name" value="Tetracycline Repressor, domain 2"/>
    <property type="match status" value="1"/>
</dbReference>
<proteinExistence type="predicted"/>
<evidence type="ECO:0000259" key="3">
    <source>
        <dbReference type="PROSITE" id="PS50977"/>
    </source>
</evidence>
<accession>A0ABP5SRG6</accession>
<gene>
    <name evidence="4" type="ORF">GCM10010170_017090</name>
</gene>
<evidence type="ECO:0000313" key="5">
    <source>
        <dbReference type="Proteomes" id="UP001501444"/>
    </source>
</evidence>
<feature type="domain" description="HTH tetR-type" evidence="3">
    <location>
        <begin position="15"/>
        <end position="75"/>
    </location>
</feature>
<dbReference type="InterPro" id="IPR041673">
    <property type="entry name" value="TetR_C_23"/>
</dbReference>
<keyword evidence="5" id="KW-1185">Reference proteome</keyword>
<dbReference type="InterPro" id="IPR001647">
    <property type="entry name" value="HTH_TetR"/>
</dbReference>
<keyword evidence="1 2" id="KW-0238">DNA-binding</keyword>
<dbReference type="InterPro" id="IPR036271">
    <property type="entry name" value="Tet_transcr_reg_TetR-rel_C_sf"/>
</dbReference>
<evidence type="ECO:0000313" key="4">
    <source>
        <dbReference type="EMBL" id="GAA2336561.1"/>
    </source>
</evidence>
<dbReference type="SUPFAM" id="SSF48498">
    <property type="entry name" value="Tetracyclin repressor-like, C-terminal domain"/>
    <property type="match status" value="1"/>
</dbReference>
<name>A0ABP5SRG6_9ACTN</name>
<dbReference type="Pfam" id="PF00440">
    <property type="entry name" value="TetR_N"/>
    <property type="match status" value="1"/>
</dbReference>
<organism evidence="4 5">
    <name type="scientific">Dactylosporangium salmoneum</name>
    <dbReference type="NCBI Taxonomy" id="53361"/>
    <lineage>
        <taxon>Bacteria</taxon>
        <taxon>Bacillati</taxon>
        <taxon>Actinomycetota</taxon>
        <taxon>Actinomycetes</taxon>
        <taxon>Micromonosporales</taxon>
        <taxon>Micromonosporaceae</taxon>
        <taxon>Dactylosporangium</taxon>
    </lineage>
</organism>
<dbReference type="InterPro" id="IPR023772">
    <property type="entry name" value="DNA-bd_HTH_TetR-type_CS"/>
</dbReference>
<dbReference type="PRINTS" id="PR00455">
    <property type="entry name" value="HTHTETR"/>
</dbReference>
<dbReference type="PROSITE" id="PS50977">
    <property type="entry name" value="HTH_TETR_2"/>
    <property type="match status" value="1"/>
</dbReference>
<dbReference type="InterPro" id="IPR050109">
    <property type="entry name" value="HTH-type_TetR-like_transc_reg"/>
</dbReference>
<dbReference type="PROSITE" id="PS01081">
    <property type="entry name" value="HTH_TETR_1"/>
    <property type="match status" value="1"/>
</dbReference>
<feature type="DNA-binding region" description="H-T-H motif" evidence="2">
    <location>
        <begin position="38"/>
        <end position="57"/>
    </location>
</feature>
<evidence type="ECO:0000256" key="2">
    <source>
        <dbReference type="PROSITE-ProRule" id="PRU00335"/>
    </source>
</evidence>
<protein>
    <submittedName>
        <fullName evidence="4">TetR family transcriptional regulator</fullName>
    </submittedName>
</protein>